<proteinExistence type="predicted"/>
<reference evidence="1" key="2">
    <citation type="submission" date="2021-04" db="EMBL/GenBank/DDBJ databases">
        <authorList>
            <person name="Gilroy R."/>
        </authorList>
    </citation>
    <scope>NUCLEOTIDE SEQUENCE</scope>
    <source>
        <strain evidence="1">CHK178-16964</strain>
    </source>
</reference>
<organism evidence="1 2">
    <name type="scientific">Candidatus Lachnoclostridium stercoravium</name>
    <dbReference type="NCBI Taxonomy" id="2838633"/>
    <lineage>
        <taxon>Bacteria</taxon>
        <taxon>Bacillati</taxon>
        <taxon>Bacillota</taxon>
        <taxon>Clostridia</taxon>
        <taxon>Lachnospirales</taxon>
        <taxon>Lachnospiraceae</taxon>
    </lineage>
</organism>
<gene>
    <name evidence="1" type="ORF">IAA07_09535</name>
</gene>
<name>A0A9D2KNP1_9FIRM</name>
<dbReference type="EMBL" id="DWZA01000085">
    <property type="protein sequence ID" value="HJA71798.1"/>
    <property type="molecule type" value="Genomic_DNA"/>
</dbReference>
<evidence type="ECO:0000313" key="1">
    <source>
        <dbReference type="EMBL" id="HJA71798.1"/>
    </source>
</evidence>
<reference evidence="1" key="1">
    <citation type="journal article" date="2021" name="PeerJ">
        <title>Extensive microbial diversity within the chicken gut microbiome revealed by metagenomics and culture.</title>
        <authorList>
            <person name="Gilroy R."/>
            <person name="Ravi A."/>
            <person name="Getino M."/>
            <person name="Pursley I."/>
            <person name="Horton D.L."/>
            <person name="Alikhan N.F."/>
            <person name="Baker D."/>
            <person name="Gharbi K."/>
            <person name="Hall N."/>
            <person name="Watson M."/>
            <person name="Adriaenssens E.M."/>
            <person name="Foster-Nyarko E."/>
            <person name="Jarju S."/>
            <person name="Secka A."/>
            <person name="Antonio M."/>
            <person name="Oren A."/>
            <person name="Chaudhuri R.R."/>
            <person name="La Ragione R."/>
            <person name="Hildebrand F."/>
            <person name="Pallen M.J."/>
        </authorList>
    </citation>
    <scope>NUCLEOTIDE SEQUENCE</scope>
    <source>
        <strain evidence="1">CHK178-16964</strain>
    </source>
</reference>
<comment type="caution">
    <text evidence="1">The sequence shown here is derived from an EMBL/GenBank/DDBJ whole genome shotgun (WGS) entry which is preliminary data.</text>
</comment>
<sequence length="66" mass="7784">MTFKEQYLQGKIPFEAIDDFIEEWNGSDDERRLAVFLGLNSQEEDVWIDESDEALKELLDKQKEMG</sequence>
<dbReference type="Proteomes" id="UP000823900">
    <property type="component" value="Unassembled WGS sequence"/>
</dbReference>
<accession>A0A9D2KNP1</accession>
<protein>
    <submittedName>
        <fullName evidence="1">Uncharacterized protein</fullName>
    </submittedName>
</protein>
<evidence type="ECO:0000313" key="2">
    <source>
        <dbReference type="Proteomes" id="UP000823900"/>
    </source>
</evidence>
<dbReference type="AlphaFoldDB" id="A0A9D2KNP1"/>